<dbReference type="OrthoDB" id="6475849at2759"/>
<evidence type="ECO:0000259" key="11">
    <source>
        <dbReference type="Pfam" id="PF05649"/>
    </source>
</evidence>
<evidence type="ECO:0008006" key="14">
    <source>
        <dbReference type="Google" id="ProtNLM"/>
    </source>
</evidence>
<feature type="region of interest" description="Disordered" evidence="8">
    <location>
        <begin position="127"/>
        <end position="146"/>
    </location>
</feature>
<dbReference type="CDD" id="cd08662">
    <property type="entry name" value="M13"/>
    <property type="match status" value="1"/>
</dbReference>
<feature type="region of interest" description="Disordered" evidence="8">
    <location>
        <begin position="1"/>
        <end position="83"/>
    </location>
</feature>
<keyword evidence="4" id="KW-0479">Metal-binding</keyword>
<evidence type="ECO:0000256" key="6">
    <source>
        <dbReference type="ARBA" id="ARBA00022833"/>
    </source>
</evidence>
<sequence length="926" mass="103920">MRVTTLSSKQSPPTHAACTSSHPAAAGKKKKKPKPHQPAMSTDDSRPLLANRESEDEENEVGAHSEDHDDPEDDAPIEGSRYRPPAFFQPGKFTSLEKLMFFVTAVLLVLMCVFAGLYARSRYPPEYGGPGNGGGKNNTDPPRNDTETPCLAPECIVTASKILQDMDFSVNPCDDFYEYTCGGWINSHIIPDDKPNIGVFNSLDQENKRALRQILEGEWHTPKRPQNLTSNLPDRDEIIDQQNFAKLKDFYEACLNETLIDDLGVQPLLPILKEIVDRFPIREYDLTFSVAADSNGTTEDTIRPPTHAQPWSANLTHTLAALVNYGVNPLFGFYVDADAKNPELNALYLSQSGLGLPSKEYYLEEDVVEVYVSVVQDVLKLVFSNEENMVAVYGEAILEEQATVEGSASLWGGVGPDRTNFMAKRIVDFEKRLAKISKTNEELSDPEKTYNPLTISDLSTHSPNIIWQSYIDTLVLPQNDPPEIIISDAPDYIGYLSTSLLTTTNPRTLQEYLIWQAILNLVPELGEDYRKPLTLLKAKLTGVNPKVVPPRWETCLKKVDAALGQLAGRFYVLKKFGGNAKEQADGFIASIKEAFVERLPELKWVDDETRVKAIEKVDALTQKVGYATATPNILSPVSLAEYYERLTVIASDHFGNQLSAALWSVRDQWDKVGKRVNREQWLMNPQTVNAYYNPTANEIVFPAGILQAPFFGSTDPEYLNYGGIGVVVGHELTLYRFLSFLPILLSRPIQHGFDNSGRQFDPHGRLTQWWTNATVKAFEAKAQCFVDQYSNFTVPNPRGGADIHVNGKLTLGENLADNGGLREAYAAWRKRFDNDNATKVEDRQYNNVLLPGLEGLGREQLFYVNYGRVWCNRMRPETAVERIRTDPHSPNRWRVNGAVQNSRHFAETFECPLGSPMNPKKKCELW</sequence>
<evidence type="ECO:0000256" key="3">
    <source>
        <dbReference type="ARBA" id="ARBA00022670"/>
    </source>
</evidence>
<feature type="domain" description="Peptidase M13 C-terminal" evidence="10">
    <location>
        <begin position="749"/>
        <end position="925"/>
    </location>
</feature>
<comment type="similarity">
    <text evidence="2">Belongs to the peptidase M13 family.</text>
</comment>
<reference evidence="12 13" key="1">
    <citation type="journal article" date="2018" name="New Phytol.">
        <title>Phylogenomics of Endogonaceae and evolution of mycorrhizas within Mucoromycota.</title>
        <authorList>
            <person name="Chang Y."/>
            <person name="Desiro A."/>
            <person name="Na H."/>
            <person name="Sandor L."/>
            <person name="Lipzen A."/>
            <person name="Clum A."/>
            <person name="Barry K."/>
            <person name="Grigoriev I.V."/>
            <person name="Martin F.M."/>
            <person name="Stajich J.E."/>
            <person name="Smith M.E."/>
            <person name="Bonito G."/>
            <person name="Spatafora J.W."/>
        </authorList>
    </citation>
    <scope>NUCLEOTIDE SEQUENCE [LARGE SCALE GENOMIC DNA]</scope>
    <source>
        <strain evidence="12 13">GMNB39</strain>
    </source>
</reference>
<evidence type="ECO:0000256" key="4">
    <source>
        <dbReference type="ARBA" id="ARBA00022723"/>
    </source>
</evidence>
<keyword evidence="6" id="KW-0862">Zinc</keyword>
<feature type="transmembrane region" description="Helical" evidence="9">
    <location>
        <begin position="99"/>
        <end position="119"/>
    </location>
</feature>
<dbReference type="InterPro" id="IPR008753">
    <property type="entry name" value="Peptidase_M13_N"/>
</dbReference>
<protein>
    <recommendedName>
        <fullName evidence="14">Endothelin-converting enzyme 1</fullName>
    </recommendedName>
</protein>
<feature type="domain" description="Peptidase M13 N-terminal" evidence="11">
    <location>
        <begin position="172"/>
        <end position="626"/>
    </location>
</feature>
<proteinExistence type="inferred from homology"/>
<feature type="compositionally biased region" description="Polar residues" evidence="8">
    <location>
        <begin position="1"/>
        <end position="22"/>
    </location>
</feature>
<evidence type="ECO:0000256" key="1">
    <source>
        <dbReference type="ARBA" id="ARBA00001947"/>
    </source>
</evidence>
<dbReference type="Gene3D" id="3.40.390.10">
    <property type="entry name" value="Collagenase (Catalytic Domain)"/>
    <property type="match status" value="1"/>
</dbReference>
<keyword evidence="3" id="KW-0645">Protease</keyword>
<keyword evidence="5" id="KW-0378">Hydrolase</keyword>
<evidence type="ECO:0000256" key="2">
    <source>
        <dbReference type="ARBA" id="ARBA00007357"/>
    </source>
</evidence>
<dbReference type="EMBL" id="RBNI01006226">
    <property type="protein sequence ID" value="RUP46174.1"/>
    <property type="molecule type" value="Genomic_DNA"/>
</dbReference>
<comment type="caution">
    <text evidence="12">The sequence shown here is derived from an EMBL/GenBank/DDBJ whole genome shotgun (WGS) entry which is preliminary data.</text>
</comment>
<dbReference type="InterPro" id="IPR000718">
    <property type="entry name" value="Peptidase_M13"/>
</dbReference>
<dbReference type="GO" id="GO:0016485">
    <property type="term" value="P:protein processing"/>
    <property type="evidence" value="ECO:0007669"/>
    <property type="project" value="TreeGrafter"/>
</dbReference>
<name>A0A433D5S8_9FUNG</name>
<keyword evidence="9" id="KW-0812">Transmembrane</keyword>
<evidence type="ECO:0000313" key="12">
    <source>
        <dbReference type="EMBL" id="RUP46174.1"/>
    </source>
</evidence>
<keyword evidence="9" id="KW-1133">Transmembrane helix</keyword>
<evidence type="ECO:0000256" key="7">
    <source>
        <dbReference type="ARBA" id="ARBA00023049"/>
    </source>
</evidence>
<dbReference type="PROSITE" id="PS51885">
    <property type="entry name" value="NEPRILYSIN"/>
    <property type="match status" value="1"/>
</dbReference>
<dbReference type="SUPFAM" id="SSF55486">
    <property type="entry name" value="Metalloproteases ('zincins'), catalytic domain"/>
    <property type="match status" value="1"/>
</dbReference>
<feature type="domain" description="Peptidase M13 C-terminal" evidence="10">
    <location>
        <begin position="689"/>
        <end position="733"/>
    </location>
</feature>
<dbReference type="PRINTS" id="PR00786">
    <property type="entry name" value="NEPRILYSIN"/>
</dbReference>
<evidence type="ECO:0000313" key="13">
    <source>
        <dbReference type="Proteomes" id="UP000268093"/>
    </source>
</evidence>
<keyword evidence="7" id="KW-0482">Metalloprotease</keyword>
<dbReference type="InterPro" id="IPR042089">
    <property type="entry name" value="Peptidase_M13_dom_2"/>
</dbReference>
<dbReference type="InterPro" id="IPR018497">
    <property type="entry name" value="Peptidase_M13_C"/>
</dbReference>
<dbReference type="PANTHER" id="PTHR11733">
    <property type="entry name" value="ZINC METALLOPROTEASE FAMILY M13 NEPRILYSIN-RELATED"/>
    <property type="match status" value="1"/>
</dbReference>
<evidence type="ECO:0000256" key="5">
    <source>
        <dbReference type="ARBA" id="ARBA00022801"/>
    </source>
</evidence>
<dbReference type="Gene3D" id="1.10.1380.10">
    <property type="entry name" value="Neutral endopeptidase , domain2"/>
    <property type="match status" value="1"/>
</dbReference>
<keyword evidence="9" id="KW-0472">Membrane</keyword>
<dbReference type="Pfam" id="PF05649">
    <property type="entry name" value="Peptidase_M13_N"/>
    <property type="match status" value="1"/>
</dbReference>
<dbReference type="GO" id="GO:0046872">
    <property type="term" value="F:metal ion binding"/>
    <property type="evidence" value="ECO:0007669"/>
    <property type="project" value="UniProtKB-KW"/>
</dbReference>
<dbReference type="PANTHER" id="PTHR11733:SF167">
    <property type="entry name" value="FI17812P1-RELATED"/>
    <property type="match status" value="1"/>
</dbReference>
<gene>
    <name evidence="12" type="ORF">BC936DRAFT_147258</name>
</gene>
<dbReference type="AlphaFoldDB" id="A0A433D5S8"/>
<dbReference type="Pfam" id="PF01431">
    <property type="entry name" value="Peptidase_M13"/>
    <property type="match status" value="2"/>
</dbReference>
<comment type="cofactor">
    <cofactor evidence="1">
        <name>Zn(2+)</name>
        <dbReference type="ChEBI" id="CHEBI:29105"/>
    </cofactor>
</comment>
<dbReference type="GO" id="GO:0004222">
    <property type="term" value="F:metalloendopeptidase activity"/>
    <property type="evidence" value="ECO:0007669"/>
    <property type="project" value="InterPro"/>
</dbReference>
<keyword evidence="13" id="KW-1185">Reference proteome</keyword>
<dbReference type="Proteomes" id="UP000268093">
    <property type="component" value="Unassembled WGS sequence"/>
</dbReference>
<organism evidence="12 13">
    <name type="scientific">Jimgerdemannia flammicorona</name>
    <dbReference type="NCBI Taxonomy" id="994334"/>
    <lineage>
        <taxon>Eukaryota</taxon>
        <taxon>Fungi</taxon>
        <taxon>Fungi incertae sedis</taxon>
        <taxon>Mucoromycota</taxon>
        <taxon>Mucoromycotina</taxon>
        <taxon>Endogonomycetes</taxon>
        <taxon>Endogonales</taxon>
        <taxon>Endogonaceae</taxon>
        <taxon>Jimgerdemannia</taxon>
    </lineage>
</organism>
<dbReference type="GO" id="GO:0005886">
    <property type="term" value="C:plasma membrane"/>
    <property type="evidence" value="ECO:0007669"/>
    <property type="project" value="TreeGrafter"/>
</dbReference>
<evidence type="ECO:0000256" key="8">
    <source>
        <dbReference type="SAM" id="MobiDB-lite"/>
    </source>
</evidence>
<dbReference type="InterPro" id="IPR024079">
    <property type="entry name" value="MetalloPept_cat_dom_sf"/>
</dbReference>
<accession>A0A433D5S8</accession>
<evidence type="ECO:0000256" key="9">
    <source>
        <dbReference type="SAM" id="Phobius"/>
    </source>
</evidence>
<evidence type="ECO:0000259" key="10">
    <source>
        <dbReference type="Pfam" id="PF01431"/>
    </source>
</evidence>